<name>A0A537IX74_9BACT</name>
<evidence type="ECO:0000259" key="1">
    <source>
        <dbReference type="Pfam" id="PF00198"/>
    </source>
</evidence>
<organism evidence="2 3">
    <name type="scientific">Candidatus Segetimicrobium genomatis</name>
    <dbReference type="NCBI Taxonomy" id="2569760"/>
    <lineage>
        <taxon>Bacteria</taxon>
        <taxon>Bacillati</taxon>
        <taxon>Candidatus Sysuimicrobiota</taxon>
        <taxon>Candidatus Sysuimicrobiia</taxon>
        <taxon>Candidatus Sysuimicrobiales</taxon>
        <taxon>Candidatus Segetimicrobiaceae</taxon>
        <taxon>Candidatus Segetimicrobium</taxon>
    </lineage>
</organism>
<protein>
    <submittedName>
        <fullName evidence="2">2-oxo acid dehydrogenase subunit E2</fullName>
    </submittedName>
</protein>
<dbReference type="AlphaFoldDB" id="A0A537IX74"/>
<feature type="non-terminal residue" evidence="2">
    <location>
        <position position="1"/>
    </location>
</feature>
<gene>
    <name evidence="2" type="ORF">E6H05_05475</name>
</gene>
<dbReference type="InterPro" id="IPR023213">
    <property type="entry name" value="CAT-like_dom_sf"/>
</dbReference>
<reference evidence="2 3" key="1">
    <citation type="journal article" date="2019" name="Nat. Microbiol.">
        <title>Mediterranean grassland soil C-N compound turnover is dependent on rainfall and depth, and is mediated by genomically divergent microorganisms.</title>
        <authorList>
            <person name="Diamond S."/>
            <person name="Andeer P.F."/>
            <person name="Li Z."/>
            <person name="Crits-Christoph A."/>
            <person name="Burstein D."/>
            <person name="Anantharaman K."/>
            <person name="Lane K.R."/>
            <person name="Thomas B.C."/>
            <person name="Pan C."/>
            <person name="Northen T.R."/>
            <person name="Banfield J.F."/>
        </authorList>
    </citation>
    <scope>NUCLEOTIDE SEQUENCE [LARGE SCALE GENOMIC DNA]</scope>
    <source>
        <strain evidence="2">NP_8</strain>
    </source>
</reference>
<accession>A0A537IX74</accession>
<comment type="caution">
    <text evidence="2">The sequence shown here is derived from an EMBL/GenBank/DDBJ whole genome shotgun (WGS) entry which is preliminary data.</text>
</comment>
<dbReference type="Pfam" id="PF00198">
    <property type="entry name" value="2-oxoacid_dh"/>
    <property type="match status" value="1"/>
</dbReference>
<evidence type="ECO:0000313" key="3">
    <source>
        <dbReference type="Proteomes" id="UP000318834"/>
    </source>
</evidence>
<dbReference type="InterPro" id="IPR001078">
    <property type="entry name" value="2-oxoacid_DH_actylTfrase"/>
</dbReference>
<dbReference type="SUPFAM" id="SSF52777">
    <property type="entry name" value="CoA-dependent acyltransferases"/>
    <property type="match status" value="1"/>
</dbReference>
<dbReference type="GO" id="GO:0016746">
    <property type="term" value="F:acyltransferase activity"/>
    <property type="evidence" value="ECO:0007669"/>
    <property type="project" value="InterPro"/>
</dbReference>
<feature type="domain" description="2-oxoacid dehydrogenase acyltransferase catalytic" evidence="1">
    <location>
        <begin position="1"/>
        <end position="45"/>
    </location>
</feature>
<dbReference type="EMBL" id="VBAP01000037">
    <property type="protein sequence ID" value="TMI75903.1"/>
    <property type="molecule type" value="Genomic_DNA"/>
</dbReference>
<proteinExistence type="predicted"/>
<dbReference type="Proteomes" id="UP000318834">
    <property type="component" value="Unassembled WGS sequence"/>
</dbReference>
<dbReference type="Gene3D" id="3.30.559.10">
    <property type="entry name" value="Chloramphenicol acetyltransferase-like domain"/>
    <property type="match status" value="1"/>
</dbReference>
<sequence length="56" mass="6091">KRPVARDDAIALRDIMHLGLSFDHRIFDGAVADGFLTRIRQKLESAPGGAAAPNDF</sequence>
<evidence type="ECO:0000313" key="2">
    <source>
        <dbReference type="EMBL" id="TMI75903.1"/>
    </source>
</evidence>